<dbReference type="PROSITE" id="PS50928">
    <property type="entry name" value="ABC_TM1"/>
    <property type="match status" value="1"/>
</dbReference>
<evidence type="ECO:0000256" key="8">
    <source>
        <dbReference type="SAM" id="Phobius"/>
    </source>
</evidence>
<accession>A0A329Y7H4</accession>
<feature type="transmembrane region" description="Helical" evidence="8">
    <location>
        <begin position="221"/>
        <end position="246"/>
    </location>
</feature>
<dbReference type="PANTHER" id="PTHR42929:SF5">
    <property type="entry name" value="ABC TRANSPORTER PERMEASE PROTEIN"/>
    <property type="match status" value="1"/>
</dbReference>
<evidence type="ECO:0000256" key="4">
    <source>
        <dbReference type="ARBA" id="ARBA00022475"/>
    </source>
</evidence>
<dbReference type="InterPro" id="IPR000515">
    <property type="entry name" value="MetI-like"/>
</dbReference>
<comment type="caution">
    <text evidence="10">The sequence shown here is derived from an EMBL/GenBank/DDBJ whole genome shotgun (WGS) entry which is preliminary data.</text>
</comment>
<keyword evidence="5 8" id="KW-0812">Transmembrane</keyword>
<feature type="transmembrane region" description="Helical" evidence="8">
    <location>
        <begin position="40"/>
        <end position="63"/>
    </location>
</feature>
<proteinExistence type="inferred from homology"/>
<reference evidence="10 11" key="1">
    <citation type="submission" date="2018-06" db="EMBL/GenBank/DDBJ databases">
        <title>Whole Genome Sequence of an efficient microsymbiont, Rhizobium tropici.</title>
        <authorList>
            <person name="Srinivasan R."/>
            <person name="Singh H.V."/>
            <person name="Srivastava R."/>
            <person name="Kumari B."/>
            <person name="Radhakrishna A."/>
        </authorList>
    </citation>
    <scope>NUCLEOTIDE SEQUENCE [LARGE SCALE GENOMIC DNA]</scope>
    <source>
        <strain evidence="10 11">IGFRI Rhizo-19</strain>
    </source>
</reference>
<dbReference type="Proteomes" id="UP000251205">
    <property type="component" value="Unassembled WGS sequence"/>
</dbReference>
<dbReference type="SUPFAM" id="SSF161098">
    <property type="entry name" value="MetI-like"/>
    <property type="match status" value="1"/>
</dbReference>
<keyword evidence="4" id="KW-1003">Cell membrane</keyword>
<feature type="transmembrane region" description="Helical" evidence="8">
    <location>
        <begin position="174"/>
        <end position="195"/>
    </location>
</feature>
<evidence type="ECO:0000256" key="3">
    <source>
        <dbReference type="ARBA" id="ARBA00022448"/>
    </source>
</evidence>
<evidence type="ECO:0000256" key="2">
    <source>
        <dbReference type="ARBA" id="ARBA00007069"/>
    </source>
</evidence>
<evidence type="ECO:0000256" key="6">
    <source>
        <dbReference type="ARBA" id="ARBA00022989"/>
    </source>
</evidence>
<dbReference type="CDD" id="cd06261">
    <property type="entry name" value="TM_PBP2"/>
    <property type="match status" value="1"/>
</dbReference>
<keyword evidence="7 8" id="KW-0472">Membrane</keyword>
<keyword evidence="3" id="KW-0813">Transport</keyword>
<feature type="transmembrane region" description="Helical" evidence="8">
    <location>
        <begin position="83"/>
        <end position="109"/>
    </location>
</feature>
<evidence type="ECO:0000256" key="5">
    <source>
        <dbReference type="ARBA" id="ARBA00022692"/>
    </source>
</evidence>
<dbReference type="AlphaFoldDB" id="A0A329Y7H4"/>
<comment type="similarity">
    <text evidence="2">Belongs to the binding-protein-dependent transport system permease family. CysTW subfamily.</text>
</comment>
<sequence>MRGGPQISTLIGDEMSTTFNDEFGDRPRATFARSFRPAPWIGLLVPSAIFLSLFFIFPLLKLIAISLPNGSTEFYRQIFTTPLFLRVIGETFRVSFIVMIVTVVVAYPYAYAMAHGGRKVLLLLSIALLIPFWVSLLLRSFSWIILLQNSGLINEILLATGLTDRPLRLIRTPVGVAVGMVHILLPYAVLPLYTVMKKIDLRLLEASAICGANWLRGFLRIYLPLSLPGIAAAAILAFTLSLGFYITPSLLGSPRDIMIAQLIAGQFTEQLNFGLGAALAIVLMILTAVAFGIFGVARTWLQSRNGAGRA</sequence>
<dbReference type="GO" id="GO:0055085">
    <property type="term" value="P:transmembrane transport"/>
    <property type="evidence" value="ECO:0007669"/>
    <property type="project" value="InterPro"/>
</dbReference>
<dbReference type="GO" id="GO:0005886">
    <property type="term" value="C:plasma membrane"/>
    <property type="evidence" value="ECO:0007669"/>
    <property type="project" value="UniProtKB-SubCell"/>
</dbReference>
<dbReference type="Gene3D" id="1.10.3720.10">
    <property type="entry name" value="MetI-like"/>
    <property type="match status" value="1"/>
</dbReference>
<evidence type="ECO:0000256" key="7">
    <source>
        <dbReference type="ARBA" id="ARBA00023136"/>
    </source>
</evidence>
<dbReference type="EMBL" id="QMKK01000056">
    <property type="protein sequence ID" value="RAX37862.1"/>
    <property type="molecule type" value="Genomic_DNA"/>
</dbReference>
<name>A0A329Y7H4_RHITR</name>
<dbReference type="PANTHER" id="PTHR42929">
    <property type="entry name" value="INNER MEMBRANE ABC TRANSPORTER PERMEASE PROTEIN YDCU-RELATED-RELATED"/>
    <property type="match status" value="1"/>
</dbReference>
<comment type="subcellular location">
    <subcellularLocation>
        <location evidence="1">Cell membrane</location>
        <topology evidence="1">Multi-pass membrane protein</topology>
    </subcellularLocation>
</comment>
<protein>
    <submittedName>
        <fullName evidence="10">ABC transporter permease</fullName>
    </submittedName>
</protein>
<feature type="transmembrane region" description="Helical" evidence="8">
    <location>
        <begin position="121"/>
        <end position="146"/>
    </location>
</feature>
<evidence type="ECO:0000256" key="1">
    <source>
        <dbReference type="ARBA" id="ARBA00004651"/>
    </source>
</evidence>
<evidence type="ECO:0000313" key="11">
    <source>
        <dbReference type="Proteomes" id="UP000251205"/>
    </source>
</evidence>
<organism evidence="10 11">
    <name type="scientific">Rhizobium tropici</name>
    <dbReference type="NCBI Taxonomy" id="398"/>
    <lineage>
        <taxon>Bacteria</taxon>
        <taxon>Pseudomonadati</taxon>
        <taxon>Pseudomonadota</taxon>
        <taxon>Alphaproteobacteria</taxon>
        <taxon>Hyphomicrobiales</taxon>
        <taxon>Rhizobiaceae</taxon>
        <taxon>Rhizobium/Agrobacterium group</taxon>
        <taxon>Rhizobium</taxon>
    </lineage>
</organism>
<feature type="transmembrane region" description="Helical" evidence="8">
    <location>
        <begin position="277"/>
        <end position="301"/>
    </location>
</feature>
<evidence type="ECO:0000313" key="10">
    <source>
        <dbReference type="EMBL" id="RAX37862.1"/>
    </source>
</evidence>
<dbReference type="InterPro" id="IPR035906">
    <property type="entry name" value="MetI-like_sf"/>
</dbReference>
<gene>
    <name evidence="10" type="ORF">DQ393_29685</name>
</gene>
<feature type="domain" description="ABC transmembrane type-1" evidence="9">
    <location>
        <begin position="88"/>
        <end position="294"/>
    </location>
</feature>
<keyword evidence="6 8" id="KW-1133">Transmembrane helix</keyword>
<evidence type="ECO:0000259" key="9">
    <source>
        <dbReference type="PROSITE" id="PS50928"/>
    </source>
</evidence>